<accession>A0A1I5E517</accession>
<dbReference type="STRING" id="1527.SAMN04489757_10826"/>
<dbReference type="AlphaFoldDB" id="A0A1I5E517"/>
<evidence type="ECO:0000313" key="7">
    <source>
        <dbReference type="Proteomes" id="UP000198806"/>
    </source>
</evidence>
<dbReference type="Pfam" id="PF00126">
    <property type="entry name" value="HTH_1"/>
    <property type="match status" value="1"/>
</dbReference>
<dbReference type="PANTHER" id="PTHR30126:SF64">
    <property type="entry name" value="HTH-TYPE TRANSCRIPTIONAL REGULATOR CITR"/>
    <property type="match status" value="1"/>
</dbReference>
<evidence type="ECO:0000259" key="5">
    <source>
        <dbReference type="PROSITE" id="PS50931"/>
    </source>
</evidence>
<evidence type="ECO:0000256" key="4">
    <source>
        <dbReference type="ARBA" id="ARBA00023163"/>
    </source>
</evidence>
<dbReference type="Proteomes" id="UP000198806">
    <property type="component" value="Unassembled WGS sequence"/>
</dbReference>
<dbReference type="GO" id="GO:0003700">
    <property type="term" value="F:DNA-binding transcription factor activity"/>
    <property type="evidence" value="ECO:0007669"/>
    <property type="project" value="InterPro"/>
</dbReference>
<dbReference type="InterPro" id="IPR000847">
    <property type="entry name" value="LysR_HTH_N"/>
</dbReference>
<dbReference type="SUPFAM" id="SSF46785">
    <property type="entry name" value="Winged helix' DNA-binding domain"/>
    <property type="match status" value="1"/>
</dbReference>
<feature type="domain" description="HTH lysR-type" evidence="5">
    <location>
        <begin position="1"/>
        <end position="58"/>
    </location>
</feature>
<comment type="similarity">
    <text evidence="1">Belongs to the LysR transcriptional regulatory family.</text>
</comment>
<dbReference type="InterPro" id="IPR036390">
    <property type="entry name" value="WH_DNA-bd_sf"/>
</dbReference>
<dbReference type="NCBIfam" id="NF040786">
    <property type="entry name" value="LysR_Sec_metab"/>
    <property type="match status" value="1"/>
</dbReference>
<evidence type="ECO:0000256" key="2">
    <source>
        <dbReference type="ARBA" id="ARBA00023015"/>
    </source>
</evidence>
<keyword evidence="4" id="KW-0804">Transcription</keyword>
<evidence type="ECO:0000256" key="3">
    <source>
        <dbReference type="ARBA" id="ARBA00023125"/>
    </source>
</evidence>
<keyword evidence="3 6" id="KW-0238">DNA-binding</keyword>
<dbReference type="Gene3D" id="3.40.190.290">
    <property type="match status" value="1"/>
</dbReference>
<dbReference type="OrthoDB" id="9785745at2"/>
<dbReference type="Pfam" id="PF03466">
    <property type="entry name" value="LysR_substrate"/>
    <property type="match status" value="1"/>
</dbReference>
<dbReference type="InterPro" id="IPR005119">
    <property type="entry name" value="LysR_subst-bd"/>
</dbReference>
<dbReference type="SUPFAM" id="SSF53850">
    <property type="entry name" value="Periplasmic binding protein-like II"/>
    <property type="match status" value="1"/>
</dbReference>
<gene>
    <name evidence="6" type="ORF">SAMN04489757_10826</name>
</gene>
<organism evidence="6 7">
    <name type="scientific">Anaerocolumna aminovalerica</name>
    <dbReference type="NCBI Taxonomy" id="1527"/>
    <lineage>
        <taxon>Bacteria</taxon>
        <taxon>Bacillati</taxon>
        <taxon>Bacillota</taxon>
        <taxon>Clostridia</taxon>
        <taxon>Lachnospirales</taxon>
        <taxon>Lachnospiraceae</taxon>
        <taxon>Anaerocolumna</taxon>
    </lineage>
</organism>
<dbReference type="InterPro" id="IPR047788">
    <property type="entry name" value="LysR-like_Sec_metab"/>
</dbReference>
<dbReference type="FunFam" id="1.10.10.10:FF:000001">
    <property type="entry name" value="LysR family transcriptional regulator"/>
    <property type="match status" value="1"/>
</dbReference>
<dbReference type="PRINTS" id="PR00039">
    <property type="entry name" value="HTHLYSR"/>
</dbReference>
<reference evidence="6 7" key="1">
    <citation type="submission" date="2016-10" db="EMBL/GenBank/DDBJ databases">
        <authorList>
            <person name="de Groot N.N."/>
        </authorList>
    </citation>
    <scope>NUCLEOTIDE SEQUENCE [LARGE SCALE GENOMIC DNA]</scope>
    <source>
        <strain evidence="6 7">DSM 1283</strain>
    </source>
</reference>
<dbReference type="RefSeq" id="WP_091685365.1">
    <property type="nucleotide sequence ID" value="NZ_BAABFM010000072.1"/>
</dbReference>
<keyword evidence="2" id="KW-0805">Transcription regulation</keyword>
<dbReference type="Gene3D" id="1.10.10.10">
    <property type="entry name" value="Winged helix-like DNA-binding domain superfamily/Winged helix DNA-binding domain"/>
    <property type="match status" value="1"/>
</dbReference>
<protein>
    <submittedName>
        <fullName evidence="6">DNA-binding transcriptional regulator, LysR family</fullName>
    </submittedName>
</protein>
<evidence type="ECO:0000256" key="1">
    <source>
        <dbReference type="ARBA" id="ARBA00009437"/>
    </source>
</evidence>
<dbReference type="PANTHER" id="PTHR30126">
    <property type="entry name" value="HTH-TYPE TRANSCRIPTIONAL REGULATOR"/>
    <property type="match status" value="1"/>
</dbReference>
<dbReference type="PROSITE" id="PS50931">
    <property type="entry name" value="HTH_LYSR"/>
    <property type="match status" value="1"/>
</dbReference>
<dbReference type="InterPro" id="IPR036388">
    <property type="entry name" value="WH-like_DNA-bd_sf"/>
</dbReference>
<name>A0A1I5E517_9FIRM</name>
<sequence length="302" mass="34655">MELRQLEAFVKVVELQSFSKAAKSLFLTQPTISSHIVSLEKELNVRLVERTTKTVKTTSAGEKLYEYAKEILEIKEDLYQEFGAKSQADEAIVIAGSTIPSQYILPELISAFKKQNKKIYFSINHGDSQYVIDEILKHKVDIGFVGVKDENSKLNFIPFYEDKLVIITPNENHYKVLLEKANTLENLLKEPIILRENGSGTLKSAERFLESKKIEGSKLNVVARINDQEIIKRSVSKGMGISIMSKKSAQDFAEEGKILMYEPIGEAIYRRLYIVFEKRKRFSRLEKSFIEFCSSFYNNIEK</sequence>
<keyword evidence="7" id="KW-1185">Reference proteome</keyword>
<evidence type="ECO:0000313" key="6">
    <source>
        <dbReference type="EMBL" id="SFO06654.1"/>
    </source>
</evidence>
<dbReference type="GO" id="GO:0000976">
    <property type="term" value="F:transcription cis-regulatory region binding"/>
    <property type="evidence" value="ECO:0007669"/>
    <property type="project" value="TreeGrafter"/>
</dbReference>
<dbReference type="EMBL" id="FOWD01000008">
    <property type="protein sequence ID" value="SFO06654.1"/>
    <property type="molecule type" value="Genomic_DNA"/>
</dbReference>
<proteinExistence type="inferred from homology"/>